<feature type="region of interest" description="Disordered" evidence="1">
    <location>
        <begin position="1"/>
        <end position="22"/>
    </location>
</feature>
<evidence type="ECO:0000256" key="1">
    <source>
        <dbReference type="SAM" id="MobiDB-lite"/>
    </source>
</evidence>
<comment type="caution">
    <text evidence="2">The sequence shown here is derived from an EMBL/GenBank/DDBJ whole genome shotgun (WGS) entry which is preliminary data.</text>
</comment>
<sequence length="446" mass="49082">MFRPYMPPPLRTASPAGSHVPAIHASTTPKGFSCRLTCSGHTCLHQSEQLLLQAHVLRPYMPPPLRTASPAGSHVPIIHASTTPNSFSCRLTCSGHTCLHHSEQLLLQAHMFRPYMPPPLRTASPAGSHVPVIHASTTPNSFSCRLTCSGHTCLHNSEQLFLQAHVFRPYMHPPLRTDSPAGSHVPAIHASTTQNRFSCRFTCSGHTCLHLSEQLLLQTHMFRPYMPPPLRTDSPAGSHVLIIHASTTPNSFSCRLTCSGHTCLHHSEQLLLQAHMFRPYMPPPLRTASPAGSHVPVIHASTTPNSYSCRLTCSGHTCLHHSEQILLQAHMFRPYMHPPLRTDSPAGSHVPVIHASTSPNSFSFRLTCSGHTCLHHSEQILLQAHMFRPYMPPPLRTASPAGSHVPAMNASTSPNSFSCRLSCSGHTGFHLYEQLLLQVHVYIFTK</sequence>
<reference evidence="2" key="1">
    <citation type="journal article" date="2019" name="bioRxiv">
        <title>The Genome of the Zebra Mussel, Dreissena polymorpha: A Resource for Invasive Species Research.</title>
        <authorList>
            <person name="McCartney M.A."/>
            <person name="Auch B."/>
            <person name="Kono T."/>
            <person name="Mallez S."/>
            <person name="Zhang Y."/>
            <person name="Obille A."/>
            <person name="Becker A."/>
            <person name="Abrahante J.E."/>
            <person name="Garbe J."/>
            <person name="Badalamenti J.P."/>
            <person name="Herman A."/>
            <person name="Mangelson H."/>
            <person name="Liachko I."/>
            <person name="Sullivan S."/>
            <person name="Sone E.D."/>
            <person name="Koren S."/>
            <person name="Silverstein K.A.T."/>
            <person name="Beckman K.B."/>
            <person name="Gohl D.M."/>
        </authorList>
    </citation>
    <scope>NUCLEOTIDE SEQUENCE</scope>
    <source>
        <strain evidence="2">Duluth1</strain>
        <tissue evidence="2">Whole animal</tissue>
    </source>
</reference>
<protein>
    <submittedName>
        <fullName evidence="2">Uncharacterized protein</fullName>
    </submittedName>
</protein>
<feature type="compositionally biased region" description="Pro residues" evidence="1">
    <location>
        <begin position="1"/>
        <end position="10"/>
    </location>
</feature>
<dbReference type="EMBL" id="JAIWYP010000002">
    <property type="protein sequence ID" value="KAH3864000.1"/>
    <property type="molecule type" value="Genomic_DNA"/>
</dbReference>
<name>A0A9D4RF46_DREPO</name>
<reference evidence="2" key="2">
    <citation type="submission" date="2020-11" db="EMBL/GenBank/DDBJ databases">
        <authorList>
            <person name="McCartney M.A."/>
            <person name="Auch B."/>
            <person name="Kono T."/>
            <person name="Mallez S."/>
            <person name="Becker A."/>
            <person name="Gohl D.M."/>
            <person name="Silverstein K.A.T."/>
            <person name="Koren S."/>
            <person name="Bechman K.B."/>
            <person name="Herman A."/>
            <person name="Abrahante J.E."/>
            <person name="Garbe J."/>
        </authorList>
    </citation>
    <scope>NUCLEOTIDE SEQUENCE</scope>
    <source>
        <strain evidence="2">Duluth1</strain>
        <tissue evidence="2">Whole animal</tissue>
    </source>
</reference>
<evidence type="ECO:0000313" key="3">
    <source>
        <dbReference type="Proteomes" id="UP000828390"/>
    </source>
</evidence>
<keyword evidence="3" id="KW-1185">Reference proteome</keyword>
<accession>A0A9D4RF46</accession>
<dbReference type="AlphaFoldDB" id="A0A9D4RF46"/>
<proteinExistence type="predicted"/>
<organism evidence="2 3">
    <name type="scientific">Dreissena polymorpha</name>
    <name type="common">Zebra mussel</name>
    <name type="synonym">Mytilus polymorpha</name>
    <dbReference type="NCBI Taxonomy" id="45954"/>
    <lineage>
        <taxon>Eukaryota</taxon>
        <taxon>Metazoa</taxon>
        <taxon>Spiralia</taxon>
        <taxon>Lophotrochozoa</taxon>
        <taxon>Mollusca</taxon>
        <taxon>Bivalvia</taxon>
        <taxon>Autobranchia</taxon>
        <taxon>Heteroconchia</taxon>
        <taxon>Euheterodonta</taxon>
        <taxon>Imparidentia</taxon>
        <taxon>Neoheterodontei</taxon>
        <taxon>Myida</taxon>
        <taxon>Dreissenoidea</taxon>
        <taxon>Dreissenidae</taxon>
        <taxon>Dreissena</taxon>
    </lineage>
</organism>
<gene>
    <name evidence="2" type="ORF">DPMN_027010</name>
</gene>
<evidence type="ECO:0000313" key="2">
    <source>
        <dbReference type="EMBL" id="KAH3864000.1"/>
    </source>
</evidence>
<dbReference type="Proteomes" id="UP000828390">
    <property type="component" value="Unassembled WGS sequence"/>
</dbReference>